<evidence type="ECO:0000256" key="1">
    <source>
        <dbReference type="SAM" id="Phobius"/>
    </source>
</evidence>
<accession>A0A8W8LNV8</accession>
<keyword evidence="1" id="KW-1133">Transmembrane helix</keyword>
<dbReference type="AlphaFoldDB" id="A0A8W8LNV8"/>
<protein>
    <submittedName>
        <fullName evidence="2">Uncharacterized protein</fullName>
    </submittedName>
</protein>
<sequence length="135" mass="14924">MDEVYNHVATIITIFTLRVYLKDEDDPIPTPVTLIVACLNCLVCTVEDDDDDDEDETPLLDSDGLTMETMEKGSARLHRSPIEDNTSWTSDVPDNKYEVDWKLVASTLDAFSFVAVLGGSIAIAVVFLIPLVAQM</sequence>
<keyword evidence="1" id="KW-0472">Membrane</keyword>
<proteinExistence type="predicted"/>
<feature type="transmembrane region" description="Helical" evidence="1">
    <location>
        <begin position="110"/>
        <end position="133"/>
    </location>
</feature>
<organism evidence="2 3">
    <name type="scientific">Magallana gigas</name>
    <name type="common">Pacific oyster</name>
    <name type="synonym">Crassostrea gigas</name>
    <dbReference type="NCBI Taxonomy" id="29159"/>
    <lineage>
        <taxon>Eukaryota</taxon>
        <taxon>Metazoa</taxon>
        <taxon>Spiralia</taxon>
        <taxon>Lophotrochozoa</taxon>
        <taxon>Mollusca</taxon>
        <taxon>Bivalvia</taxon>
        <taxon>Autobranchia</taxon>
        <taxon>Pteriomorphia</taxon>
        <taxon>Ostreida</taxon>
        <taxon>Ostreoidea</taxon>
        <taxon>Ostreidae</taxon>
        <taxon>Magallana</taxon>
    </lineage>
</organism>
<keyword evidence="3" id="KW-1185">Reference proteome</keyword>
<dbReference type="EnsemblMetazoa" id="G28913.1">
    <property type="protein sequence ID" value="G28913.1:cds"/>
    <property type="gene ID" value="G28913"/>
</dbReference>
<dbReference type="Proteomes" id="UP000005408">
    <property type="component" value="Unassembled WGS sequence"/>
</dbReference>
<keyword evidence="1" id="KW-0812">Transmembrane</keyword>
<name>A0A8W8LNV8_MAGGI</name>
<evidence type="ECO:0000313" key="2">
    <source>
        <dbReference type="EnsemblMetazoa" id="G28913.1:cds"/>
    </source>
</evidence>
<reference evidence="2" key="1">
    <citation type="submission" date="2022-08" db="UniProtKB">
        <authorList>
            <consortium name="EnsemblMetazoa"/>
        </authorList>
    </citation>
    <scope>IDENTIFICATION</scope>
    <source>
        <strain evidence="2">05x7-T-G4-1.051#20</strain>
    </source>
</reference>
<evidence type="ECO:0000313" key="3">
    <source>
        <dbReference type="Proteomes" id="UP000005408"/>
    </source>
</evidence>